<accession>A0A4Z1JN38</accession>
<name>A0A4Z1JN38_9HELO</name>
<dbReference type="Proteomes" id="UP000297229">
    <property type="component" value="Unassembled WGS sequence"/>
</dbReference>
<protein>
    <submittedName>
        <fullName evidence="2">Uncharacterized protein</fullName>
    </submittedName>
</protein>
<gene>
    <name evidence="2" type="ORF">BELL_0236g00140</name>
</gene>
<feature type="transmembrane region" description="Helical" evidence="1">
    <location>
        <begin position="170"/>
        <end position="203"/>
    </location>
</feature>
<keyword evidence="3" id="KW-1185">Reference proteome</keyword>
<evidence type="ECO:0000313" key="2">
    <source>
        <dbReference type="EMBL" id="TGO75075.1"/>
    </source>
</evidence>
<evidence type="ECO:0000313" key="3">
    <source>
        <dbReference type="Proteomes" id="UP000297229"/>
    </source>
</evidence>
<keyword evidence="1" id="KW-1133">Transmembrane helix</keyword>
<sequence>MFARKGSDAMGIVGMRTITLPSEMERRMIGEIIEDMTDAAWELEKVAVMDWTATGDGSPSFGNHGFPECIRGSEMTDATRSIITMGETMSALLLSVSRRRSLQGKDSDSISIGFNGIELLHPKRLYYAHHITCPTVVMSFKTPMRTLKTANWQTVSSVIVVPQIISNGAWFHVVLIIIITSMLLCPISQSIPILTGLLLHIAINSMATYVPKRVVWIAHDILTKRIKAMIIVSNIPVPGSTGLQRSVVKTDHSLFEPALTILDSPAD</sequence>
<comment type="caution">
    <text evidence="2">The sequence shown here is derived from an EMBL/GenBank/DDBJ whole genome shotgun (WGS) entry which is preliminary data.</text>
</comment>
<dbReference type="EMBL" id="PQXM01000235">
    <property type="protein sequence ID" value="TGO75075.1"/>
    <property type="molecule type" value="Genomic_DNA"/>
</dbReference>
<keyword evidence="1" id="KW-0472">Membrane</keyword>
<dbReference type="AlphaFoldDB" id="A0A4Z1JN38"/>
<reference evidence="2 3" key="1">
    <citation type="submission" date="2017-12" db="EMBL/GenBank/DDBJ databases">
        <title>Comparative genomics of Botrytis spp.</title>
        <authorList>
            <person name="Valero-Jimenez C.A."/>
            <person name="Tapia P."/>
            <person name="Veloso J."/>
            <person name="Silva-Moreno E."/>
            <person name="Staats M."/>
            <person name="Valdes J.H."/>
            <person name="Van Kan J.A.L."/>
        </authorList>
    </citation>
    <scope>NUCLEOTIDE SEQUENCE [LARGE SCALE GENOMIC DNA]</scope>
    <source>
        <strain evidence="2 3">Be9601</strain>
    </source>
</reference>
<evidence type="ECO:0000256" key="1">
    <source>
        <dbReference type="SAM" id="Phobius"/>
    </source>
</evidence>
<proteinExistence type="predicted"/>
<keyword evidence="1" id="KW-0812">Transmembrane</keyword>
<organism evidence="2 3">
    <name type="scientific">Botrytis elliptica</name>
    <dbReference type="NCBI Taxonomy" id="278938"/>
    <lineage>
        <taxon>Eukaryota</taxon>
        <taxon>Fungi</taxon>
        <taxon>Dikarya</taxon>
        <taxon>Ascomycota</taxon>
        <taxon>Pezizomycotina</taxon>
        <taxon>Leotiomycetes</taxon>
        <taxon>Helotiales</taxon>
        <taxon>Sclerotiniaceae</taxon>
        <taxon>Botrytis</taxon>
    </lineage>
</organism>